<keyword evidence="11 13" id="KW-0472">Membrane</keyword>
<dbReference type="Pfam" id="PF01654">
    <property type="entry name" value="Cyt_bd_oxida_I"/>
    <property type="match status" value="1"/>
</dbReference>
<feature type="transmembrane region" description="Helical" evidence="13">
    <location>
        <begin position="184"/>
        <end position="208"/>
    </location>
</feature>
<feature type="transmembrane region" description="Helical" evidence="13">
    <location>
        <begin position="130"/>
        <end position="153"/>
    </location>
</feature>
<feature type="region of interest" description="Disordered" evidence="12">
    <location>
        <begin position="441"/>
        <end position="517"/>
    </location>
</feature>
<dbReference type="InterPro" id="IPR002585">
    <property type="entry name" value="Cyt-d_ubiquinol_oxidase_su_1"/>
</dbReference>
<dbReference type="GO" id="GO:0009055">
    <property type="term" value="F:electron transfer activity"/>
    <property type="evidence" value="ECO:0007669"/>
    <property type="project" value="InterPro"/>
</dbReference>
<comment type="similarity">
    <text evidence="2">Belongs to the cytochrome ubiquinol oxidase subunit 1 family.</text>
</comment>
<evidence type="ECO:0000313" key="15">
    <source>
        <dbReference type="Proteomes" id="UP000234331"/>
    </source>
</evidence>
<evidence type="ECO:0000256" key="5">
    <source>
        <dbReference type="ARBA" id="ARBA00022617"/>
    </source>
</evidence>
<keyword evidence="4" id="KW-1003">Cell membrane</keyword>
<feature type="region of interest" description="Disordered" evidence="12">
    <location>
        <begin position="529"/>
        <end position="724"/>
    </location>
</feature>
<dbReference type="RefSeq" id="WP_101832113.1">
    <property type="nucleotide sequence ID" value="NZ_FZMO01000168.1"/>
</dbReference>
<dbReference type="EMBL" id="FZMO01000168">
    <property type="protein sequence ID" value="SNQ48439.1"/>
    <property type="molecule type" value="Genomic_DNA"/>
</dbReference>
<gene>
    <name evidence="14" type="ORF">FRACA_250014</name>
</gene>
<dbReference type="Proteomes" id="UP000234331">
    <property type="component" value="Unassembled WGS sequence"/>
</dbReference>
<evidence type="ECO:0000256" key="7">
    <source>
        <dbReference type="ARBA" id="ARBA00022723"/>
    </source>
</evidence>
<feature type="transmembrane region" description="Helical" evidence="13">
    <location>
        <begin position="62"/>
        <end position="87"/>
    </location>
</feature>
<keyword evidence="3" id="KW-0813">Transport</keyword>
<comment type="subcellular location">
    <subcellularLocation>
        <location evidence="1">Cell membrane</location>
        <topology evidence="1">Multi-pass membrane protein</topology>
    </subcellularLocation>
</comment>
<dbReference type="GO" id="GO:0005886">
    <property type="term" value="C:plasma membrane"/>
    <property type="evidence" value="ECO:0007669"/>
    <property type="project" value="UniProtKB-SubCell"/>
</dbReference>
<protein>
    <submittedName>
        <fullName evidence="14">Cytochrome bd-type quinol oxidase, subunit 1</fullName>
    </submittedName>
</protein>
<feature type="transmembrane region" description="Helical" evidence="13">
    <location>
        <begin position="93"/>
        <end position="118"/>
    </location>
</feature>
<sequence>MVLAADAVDLARAQTAFSLAFHICFAVFGVGLPWMLIYTEWRWLRTGDPIWLALTKKWSRAFAVLFAVGAVSGTALSFEFGLLWPAFMSKYGGALGLSFTLEGFAFFTEAIFVGMYLYGWKRLSARAHWLTLWPIAISGTLSTLFIITVNAWMNVPRGIVERAGQVVEEKPLAPFTSPSFPPQVVHMLLAALMCAGGMVAAIYAVGMLRGRRDTYHQRGLGVGLAVVLACAPLQLVAGDLAGRSAGDHQPYKLAAMEGLYHTGSNAPFTLGGIYDDKTGEVRYGLEIPGMLSLLEGFSTKHVITGLDAAPPDERPDGTLVHGAFTVMIVAGSALIGLSLLTGVAVVRRRRRGETPLLPTGRGWLLAAACSGPAAMLAMLTGWEVTEGGRQPWIVGGHMRVVDAVTGGDAAAPMFAGTLVLYLSLAGALILILRRMATGGPSGEQFVTGRPTGPSAPDAPRPRDGGPGTRDSGPRQSDGDGTGADGSGGTDGDDDAGDDESGTRRSAPAAAYDDPAAVYDPAAEPAAWYTSHLEPVGDQDQPGVPVAVLRPGRRPASTSGTPTSTDPRDPATTRTRAGAPAPAGTPSRSAERAARAGHPAGANARSAQRRSPADRGASGTDVPAIPRPRSEPHQIGWSGLFGRRPTGRHSGHRQPGPGTGSGSSSGQPNSAQPNSGQPGGGQVGDRNTRGRHSGGRHAVSRHAITGRRPDAAAPGTRRTDRGDTR</sequence>
<evidence type="ECO:0000256" key="13">
    <source>
        <dbReference type="SAM" id="Phobius"/>
    </source>
</evidence>
<feature type="compositionally biased region" description="Basic residues" evidence="12">
    <location>
        <begin position="688"/>
        <end position="699"/>
    </location>
</feature>
<dbReference type="PANTHER" id="PTHR30365">
    <property type="entry name" value="CYTOCHROME D UBIQUINOL OXIDASE"/>
    <property type="match status" value="1"/>
</dbReference>
<name>A0A2I2KS14_9ACTN</name>
<reference evidence="14 15" key="1">
    <citation type="submission" date="2017-06" db="EMBL/GenBank/DDBJ databases">
        <authorList>
            <person name="Kim H.J."/>
            <person name="Triplett B.A."/>
        </authorList>
    </citation>
    <scope>NUCLEOTIDE SEQUENCE [LARGE SCALE GENOMIC DNA]</scope>
    <source>
        <strain evidence="14">FRACA_ARgP5</strain>
    </source>
</reference>
<keyword evidence="10" id="KW-0408">Iron</keyword>
<feature type="compositionally biased region" description="Low complexity" evidence="12">
    <location>
        <begin position="663"/>
        <end position="674"/>
    </location>
</feature>
<keyword evidence="15" id="KW-1185">Reference proteome</keyword>
<feature type="transmembrane region" description="Helical" evidence="13">
    <location>
        <begin position="20"/>
        <end position="41"/>
    </location>
</feature>
<feature type="transmembrane region" description="Helical" evidence="13">
    <location>
        <begin position="220"/>
        <end position="237"/>
    </location>
</feature>
<dbReference type="OrthoDB" id="9807042at2"/>
<evidence type="ECO:0000256" key="3">
    <source>
        <dbReference type="ARBA" id="ARBA00022448"/>
    </source>
</evidence>
<evidence type="ECO:0000256" key="11">
    <source>
        <dbReference type="ARBA" id="ARBA00023136"/>
    </source>
</evidence>
<evidence type="ECO:0000256" key="9">
    <source>
        <dbReference type="ARBA" id="ARBA00022989"/>
    </source>
</evidence>
<feature type="compositionally biased region" description="Low complexity" evidence="12">
    <location>
        <begin position="506"/>
        <end position="517"/>
    </location>
</feature>
<proteinExistence type="inferred from homology"/>
<organism evidence="14 15">
    <name type="scientific">Frankia canadensis</name>
    <dbReference type="NCBI Taxonomy" id="1836972"/>
    <lineage>
        <taxon>Bacteria</taxon>
        <taxon>Bacillati</taxon>
        <taxon>Actinomycetota</taxon>
        <taxon>Actinomycetes</taxon>
        <taxon>Frankiales</taxon>
        <taxon>Frankiaceae</taxon>
        <taxon>Frankia</taxon>
    </lineage>
</organism>
<dbReference type="GO" id="GO:0046872">
    <property type="term" value="F:metal ion binding"/>
    <property type="evidence" value="ECO:0007669"/>
    <property type="project" value="UniProtKB-KW"/>
</dbReference>
<keyword evidence="8" id="KW-0249">Electron transport</keyword>
<dbReference type="PANTHER" id="PTHR30365:SF14">
    <property type="entry name" value="CYTOCHROME BD MENAQUINOL OXIDASE SUBUNIT I-RELATED"/>
    <property type="match status" value="1"/>
</dbReference>
<evidence type="ECO:0000256" key="8">
    <source>
        <dbReference type="ARBA" id="ARBA00022982"/>
    </source>
</evidence>
<evidence type="ECO:0000256" key="2">
    <source>
        <dbReference type="ARBA" id="ARBA00009819"/>
    </source>
</evidence>
<dbReference type="GO" id="GO:0020037">
    <property type="term" value="F:heme binding"/>
    <property type="evidence" value="ECO:0007669"/>
    <property type="project" value="TreeGrafter"/>
</dbReference>
<accession>A0A2I2KS14</accession>
<keyword evidence="7" id="KW-0479">Metal-binding</keyword>
<feature type="transmembrane region" description="Helical" evidence="13">
    <location>
        <begin position="362"/>
        <end position="382"/>
    </location>
</feature>
<feature type="compositionally biased region" description="Low complexity" evidence="12">
    <location>
        <begin position="595"/>
        <end position="604"/>
    </location>
</feature>
<dbReference type="AlphaFoldDB" id="A0A2I2KS14"/>
<evidence type="ECO:0000256" key="6">
    <source>
        <dbReference type="ARBA" id="ARBA00022692"/>
    </source>
</evidence>
<keyword evidence="9 13" id="KW-1133">Transmembrane helix</keyword>
<evidence type="ECO:0000313" key="14">
    <source>
        <dbReference type="EMBL" id="SNQ48439.1"/>
    </source>
</evidence>
<feature type="compositionally biased region" description="Acidic residues" evidence="12">
    <location>
        <begin position="490"/>
        <end position="499"/>
    </location>
</feature>
<dbReference type="GO" id="GO:0016682">
    <property type="term" value="F:oxidoreductase activity, acting on diphenols and related substances as donors, oxygen as acceptor"/>
    <property type="evidence" value="ECO:0007669"/>
    <property type="project" value="TreeGrafter"/>
</dbReference>
<feature type="transmembrane region" description="Helical" evidence="13">
    <location>
        <begin position="319"/>
        <end position="341"/>
    </location>
</feature>
<feature type="compositionally biased region" description="Gly residues" evidence="12">
    <location>
        <begin position="479"/>
        <end position="489"/>
    </location>
</feature>
<dbReference type="GO" id="GO:0019646">
    <property type="term" value="P:aerobic electron transport chain"/>
    <property type="evidence" value="ECO:0007669"/>
    <property type="project" value="InterPro"/>
</dbReference>
<keyword evidence="5" id="KW-0349">Heme</keyword>
<feature type="transmembrane region" description="Helical" evidence="13">
    <location>
        <begin position="409"/>
        <end position="432"/>
    </location>
</feature>
<evidence type="ECO:0000256" key="4">
    <source>
        <dbReference type="ARBA" id="ARBA00022475"/>
    </source>
</evidence>
<dbReference type="GO" id="GO:0070069">
    <property type="term" value="C:cytochrome complex"/>
    <property type="evidence" value="ECO:0007669"/>
    <property type="project" value="InterPro"/>
</dbReference>
<evidence type="ECO:0000256" key="10">
    <source>
        <dbReference type="ARBA" id="ARBA00023004"/>
    </source>
</evidence>
<feature type="compositionally biased region" description="Low complexity" evidence="12">
    <location>
        <begin position="571"/>
        <end position="587"/>
    </location>
</feature>
<evidence type="ECO:0000256" key="12">
    <source>
        <dbReference type="SAM" id="MobiDB-lite"/>
    </source>
</evidence>
<keyword evidence="6 13" id="KW-0812">Transmembrane</keyword>
<evidence type="ECO:0000256" key="1">
    <source>
        <dbReference type="ARBA" id="ARBA00004651"/>
    </source>
</evidence>